<dbReference type="InterPro" id="IPR001796">
    <property type="entry name" value="DHFR_dom"/>
</dbReference>
<evidence type="ECO:0000256" key="3">
    <source>
        <dbReference type="ARBA" id="ARBA00022563"/>
    </source>
</evidence>
<evidence type="ECO:0000256" key="1">
    <source>
        <dbReference type="ARBA" id="ARBA00004903"/>
    </source>
</evidence>
<name>A0A3B1DHF8_9ZZZZ</name>
<evidence type="ECO:0000256" key="4">
    <source>
        <dbReference type="ARBA" id="ARBA00022857"/>
    </source>
</evidence>
<dbReference type="PANTHER" id="PTHR48069">
    <property type="entry name" value="DIHYDROFOLATE REDUCTASE"/>
    <property type="match status" value="1"/>
</dbReference>
<evidence type="ECO:0000256" key="2">
    <source>
        <dbReference type="ARBA" id="ARBA00012856"/>
    </source>
</evidence>
<dbReference type="AlphaFoldDB" id="A0A3B1DHF8"/>
<dbReference type="EC" id="1.5.1.3" evidence="2"/>
<dbReference type="GO" id="GO:0006730">
    <property type="term" value="P:one-carbon metabolic process"/>
    <property type="evidence" value="ECO:0007669"/>
    <property type="project" value="UniProtKB-KW"/>
</dbReference>
<reference evidence="7" key="1">
    <citation type="submission" date="2018-06" db="EMBL/GenBank/DDBJ databases">
        <authorList>
            <person name="Zhirakovskaya E."/>
        </authorList>
    </citation>
    <scope>NUCLEOTIDE SEQUENCE</scope>
</reference>
<feature type="domain" description="DHFR" evidence="6">
    <location>
        <begin position="3"/>
        <end position="177"/>
    </location>
</feature>
<sequence length="179" mass="20717">MKNLNIIVAIDIERGIGKAGDMPWRLPGELKHFKEVTTQTSSDKKQNAVIMGRKTWESIPEKFRPLPNRLNIVLTRNQEYEVPEGVCSADSLEKALNVLESVELKDKVESIFVIGGQQVFEEALKYSQCQKLYITHIQKNFSCDTFFPPFENSFERESFSSCHNENSCTYYFTEYMKKI</sequence>
<dbReference type="EMBL" id="UOGJ01000056">
    <property type="protein sequence ID" value="VAX35474.1"/>
    <property type="molecule type" value="Genomic_DNA"/>
</dbReference>
<dbReference type="PRINTS" id="PR00070">
    <property type="entry name" value="DHFR"/>
</dbReference>
<dbReference type="Pfam" id="PF00186">
    <property type="entry name" value="DHFR_1"/>
    <property type="match status" value="1"/>
</dbReference>
<dbReference type="InterPro" id="IPR012259">
    <property type="entry name" value="DHFR"/>
</dbReference>
<dbReference type="InterPro" id="IPR017925">
    <property type="entry name" value="DHFR_CS"/>
</dbReference>
<dbReference type="GO" id="GO:0004146">
    <property type="term" value="F:dihydrofolate reductase activity"/>
    <property type="evidence" value="ECO:0007669"/>
    <property type="project" value="UniProtKB-EC"/>
</dbReference>
<dbReference type="SUPFAM" id="SSF53597">
    <property type="entry name" value="Dihydrofolate reductase-like"/>
    <property type="match status" value="1"/>
</dbReference>
<evidence type="ECO:0000256" key="5">
    <source>
        <dbReference type="ARBA" id="ARBA00023002"/>
    </source>
</evidence>
<dbReference type="PIRSF" id="PIRSF000194">
    <property type="entry name" value="DHFR"/>
    <property type="match status" value="1"/>
</dbReference>
<evidence type="ECO:0000313" key="7">
    <source>
        <dbReference type="EMBL" id="VAX35474.1"/>
    </source>
</evidence>
<dbReference type="InterPro" id="IPR024072">
    <property type="entry name" value="DHFR-like_dom_sf"/>
</dbReference>
<accession>A0A3B1DHF8</accession>
<gene>
    <name evidence="7" type="ORF">MNBD_UNCLBAC01-748</name>
</gene>
<dbReference type="GO" id="GO:0046452">
    <property type="term" value="P:dihydrofolate metabolic process"/>
    <property type="evidence" value="ECO:0007669"/>
    <property type="project" value="TreeGrafter"/>
</dbReference>
<dbReference type="Gene3D" id="3.40.430.10">
    <property type="entry name" value="Dihydrofolate Reductase, subunit A"/>
    <property type="match status" value="1"/>
</dbReference>
<keyword evidence="3" id="KW-0554">One-carbon metabolism</keyword>
<evidence type="ECO:0000259" key="6">
    <source>
        <dbReference type="PROSITE" id="PS51330"/>
    </source>
</evidence>
<dbReference type="GO" id="GO:0046655">
    <property type="term" value="P:folic acid metabolic process"/>
    <property type="evidence" value="ECO:0007669"/>
    <property type="project" value="TreeGrafter"/>
</dbReference>
<dbReference type="GO" id="GO:0046654">
    <property type="term" value="P:tetrahydrofolate biosynthetic process"/>
    <property type="evidence" value="ECO:0007669"/>
    <property type="project" value="InterPro"/>
</dbReference>
<dbReference type="GO" id="GO:0050661">
    <property type="term" value="F:NADP binding"/>
    <property type="evidence" value="ECO:0007669"/>
    <property type="project" value="InterPro"/>
</dbReference>
<dbReference type="CDD" id="cd00209">
    <property type="entry name" value="DHFR"/>
    <property type="match status" value="1"/>
</dbReference>
<dbReference type="PROSITE" id="PS00075">
    <property type="entry name" value="DHFR_1"/>
    <property type="match status" value="1"/>
</dbReference>
<comment type="pathway">
    <text evidence="1">Cofactor biosynthesis; tetrahydrofolate biosynthesis; 5,6,7,8-tetrahydrofolate from 7,8-dihydrofolate: step 1/1.</text>
</comment>
<dbReference type="GO" id="GO:0005739">
    <property type="term" value="C:mitochondrion"/>
    <property type="evidence" value="ECO:0007669"/>
    <property type="project" value="TreeGrafter"/>
</dbReference>
<dbReference type="PANTHER" id="PTHR48069:SF3">
    <property type="entry name" value="DIHYDROFOLATE REDUCTASE"/>
    <property type="match status" value="1"/>
</dbReference>
<keyword evidence="4" id="KW-0521">NADP</keyword>
<dbReference type="PROSITE" id="PS51330">
    <property type="entry name" value="DHFR_2"/>
    <property type="match status" value="1"/>
</dbReference>
<proteinExistence type="predicted"/>
<organism evidence="7">
    <name type="scientific">hydrothermal vent metagenome</name>
    <dbReference type="NCBI Taxonomy" id="652676"/>
    <lineage>
        <taxon>unclassified sequences</taxon>
        <taxon>metagenomes</taxon>
        <taxon>ecological metagenomes</taxon>
    </lineage>
</organism>
<keyword evidence="5 7" id="KW-0560">Oxidoreductase</keyword>
<protein>
    <recommendedName>
        <fullName evidence="2">dihydrofolate reductase</fullName>
        <ecNumber evidence="2">1.5.1.3</ecNumber>
    </recommendedName>
</protein>